<proteinExistence type="inferred from homology"/>
<keyword evidence="3" id="KW-1003">Cell membrane</keyword>
<sequence>MLDSLATALGPAFYQYLLIGLVTGLLYALIALGYTMVYGIIELINFAHGDLFMLGSFLALQVAIWVGAATATGEATGAAALPTIILMLVAAPLFCAGLNVAVDRVVYKPLRNAPKLAPLVSAIGVSFIFMNIGVFWMGTYDLNFPKLVPQDNLTPDARIALNYKHIMVLAVTLPVMVALTVFVRYTSLGKAMRATAQNPTAAQLMGINVDRVIAATFAIGGGLGGVAAVVYGLYNNTVGYMMGFQTGLYAFTAAVLGGIGNIPGAVLGGIIIGLVRSLGSAYVGEQWSEALIFAILIVILIFRPNGILGARTREKV</sequence>
<evidence type="ECO:0000256" key="10">
    <source>
        <dbReference type="SAM" id="Phobius"/>
    </source>
</evidence>
<evidence type="ECO:0000256" key="5">
    <source>
        <dbReference type="ARBA" id="ARBA00022692"/>
    </source>
</evidence>
<dbReference type="InterPro" id="IPR052157">
    <property type="entry name" value="BCAA_transport_permease"/>
</dbReference>
<dbReference type="RefSeq" id="WP_261189169.1">
    <property type="nucleotide sequence ID" value="NZ_JAXBLV010000197.1"/>
</dbReference>
<keyword evidence="2" id="KW-0813">Transport</keyword>
<gene>
    <name evidence="11" type="ORF">R5W23_002888</name>
</gene>
<keyword evidence="5 10" id="KW-0812">Transmembrane</keyword>
<evidence type="ECO:0000256" key="3">
    <source>
        <dbReference type="ARBA" id="ARBA00022475"/>
    </source>
</evidence>
<protein>
    <submittedName>
        <fullName evidence="11">Branched-chain amino acid ABC transporter permease</fullName>
    </submittedName>
</protein>
<evidence type="ECO:0000256" key="7">
    <source>
        <dbReference type="ARBA" id="ARBA00022989"/>
    </source>
</evidence>
<feature type="transmembrane region" description="Helical" evidence="10">
    <location>
        <begin position="159"/>
        <end position="183"/>
    </location>
</feature>
<comment type="caution">
    <text evidence="11">The sequence shown here is derived from an EMBL/GenBank/DDBJ whole genome shotgun (WGS) entry which is preliminary data.</text>
</comment>
<evidence type="ECO:0000313" key="11">
    <source>
        <dbReference type="EMBL" id="MDY3561609.1"/>
    </source>
</evidence>
<comment type="similarity">
    <text evidence="9">Belongs to the binding-protein-dependent transport system permease family. LivHM subfamily.</text>
</comment>
<dbReference type="Proteomes" id="UP001272242">
    <property type="component" value="Unassembled WGS sequence"/>
</dbReference>
<dbReference type="EMBL" id="JAXBLV010000197">
    <property type="protein sequence ID" value="MDY3561609.1"/>
    <property type="molecule type" value="Genomic_DNA"/>
</dbReference>
<feature type="transmembrane region" description="Helical" evidence="10">
    <location>
        <begin position="51"/>
        <end position="72"/>
    </location>
</feature>
<keyword evidence="4" id="KW-0997">Cell inner membrane</keyword>
<feature type="transmembrane region" description="Helical" evidence="10">
    <location>
        <begin position="12"/>
        <end position="39"/>
    </location>
</feature>
<feature type="transmembrane region" description="Helical" evidence="10">
    <location>
        <begin position="212"/>
        <end position="234"/>
    </location>
</feature>
<organism evidence="11 12">
    <name type="scientific">Gemmata algarum</name>
    <dbReference type="NCBI Taxonomy" id="2975278"/>
    <lineage>
        <taxon>Bacteria</taxon>
        <taxon>Pseudomonadati</taxon>
        <taxon>Planctomycetota</taxon>
        <taxon>Planctomycetia</taxon>
        <taxon>Gemmatales</taxon>
        <taxon>Gemmataceae</taxon>
        <taxon>Gemmata</taxon>
    </lineage>
</organism>
<feature type="transmembrane region" description="Helical" evidence="10">
    <location>
        <begin position="84"/>
        <end position="107"/>
    </location>
</feature>
<evidence type="ECO:0000256" key="4">
    <source>
        <dbReference type="ARBA" id="ARBA00022519"/>
    </source>
</evidence>
<reference evidence="12" key="1">
    <citation type="journal article" date="2023" name="Mar. Drugs">
        <title>Gemmata algarum, a Novel Planctomycete Isolated from an Algal Mat, Displays Antimicrobial Activity.</title>
        <authorList>
            <person name="Kumar G."/>
            <person name="Kallscheuer N."/>
            <person name="Kashif M."/>
            <person name="Ahamad S."/>
            <person name="Jagadeeshwari U."/>
            <person name="Pannikurungottu S."/>
            <person name="Haufschild T."/>
            <person name="Kabuu M."/>
            <person name="Sasikala C."/>
            <person name="Jogler C."/>
            <person name="Ramana C."/>
        </authorList>
    </citation>
    <scope>NUCLEOTIDE SEQUENCE [LARGE SCALE GENOMIC DNA]</scope>
    <source>
        <strain evidence="12">JC673</strain>
    </source>
</reference>
<keyword evidence="6" id="KW-0029">Amino-acid transport</keyword>
<keyword evidence="12" id="KW-1185">Reference proteome</keyword>
<feature type="transmembrane region" description="Helical" evidence="10">
    <location>
        <begin position="119"/>
        <end position="139"/>
    </location>
</feature>
<dbReference type="PANTHER" id="PTHR11795:SF371">
    <property type="entry name" value="HIGH-AFFINITY BRANCHED-CHAIN AMINO ACID TRANSPORT SYSTEM PERMEASE PROTEIN LIVH"/>
    <property type="match status" value="1"/>
</dbReference>
<keyword evidence="8 10" id="KW-0472">Membrane</keyword>
<feature type="transmembrane region" description="Helical" evidence="10">
    <location>
        <begin position="290"/>
        <end position="310"/>
    </location>
</feature>
<evidence type="ECO:0000256" key="6">
    <source>
        <dbReference type="ARBA" id="ARBA00022970"/>
    </source>
</evidence>
<evidence type="ECO:0000256" key="8">
    <source>
        <dbReference type="ARBA" id="ARBA00023136"/>
    </source>
</evidence>
<dbReference type="CDD" id="cd06582">
    <property type="entry name" value="TM_PBP1_LivH_like"/>
    <property type="match status" value="1"/>
</dbReference>
<evidence type="ECO:0000256" key="1">
    <source>
        <dbReference type="ARBA" id="ARBA00004651"/>
    </source>
</evidence>
<keyword evidence="7 10" id="KW-1133">Transmembrane helix</keyword>
<comment type="subcellular location">
    <subcellularLocation>
        <location evidence="1">Cell membrane</location>
        <topology evidence="1">Multi-pass membrane protein</topology>
    </subcellularLocation>
</comment>
<evidence type="ECO:0000256" key="9">
    <source>
        <dbReference type="ARBA" id="ARBA00037998"/>
    </source>
</evidence>
<dbReference type="InterPro" id="IPR001851">
    <property type="entry name" value="ABC_transp_permease"/>
</dbReference>
<evidence type="ECO:0000256" key="2">
    <source>
        <dbReference type="ARBA" id="ARBA00022448"/>
    </source>
</evidence>
<dbReference type="PANTHER" id="PTHR11795">
    <property type="entry name" value="BRANCHED-CHAIN AMINO ACID TRANSPORT SYSTEM PERMEASE PROTEIN LIVH"/>
    <property type="match status" value="1"/>
</dbReference>
<name>A0ABU5F284_9BACT</name>
<accession>A0ABU5F284</accession>
<evidence type="ECO:0000313" key="12">
    <source>
        <dbReference type="Proteomes" id="UP001272242"/>
    </source>
</evidence>
<dbReference type="Pfam" id="PF02653">
    <property type="entry name" value="BPD_transp_2"/>
    <property type="match status" value="1"/>
</dbReference>